<keyword evidence="1" id="KW-0418">Kinase</keyword>
<gene>
    <name evidence="3" type="ordered locus">Selin_0920</name>
</gene>
<dbReference type="SUPFAM" id="SSF55874">
    <property type="entry name" value="ATPase domain of HSP90 chaperone/DNA topoisomerase II/histidine kinase"/>
    <property type="match status" value="1"/>
</dbReference>
<dbReference type="InterPro" id="IPR036890">
    <property type="entry name" value="HATPase_C_sf"/>
</dbReference>
<organism evidence="3 4">
    <name type="scientific">Desulfurispirillum indicum (strain ATCC BAA-1389 / DSM 22839 / S5)</name>
    <dbReference type="NCBI Taxonomy" id="653733"/>
    <lineage>
        <taxon>Bacteria</taxon>
        <taxon>Pseudomonadati</taxon>
        <taxon>Chrysiogenota</taxon>
        <taxon>Chrysiogenia</taxon>
        <taxon>Chrysiogenales</taxon>
        <taxon>Chrysiogenaceae</taxon>
        <taxon>Desulfurispirillum</taxon>
    </lineage>
</organism>
<keyword evidence="1" id="KW-0808">Transferase</keyword>
<reference evidence="3 4" key="1">
    <citation type="submission" date="2010-12" db="EMBL/GenBank/DDBJ databases">
        <title>Complete sequence of Desulfurispirillum indicum S5.</title>
        <authorList>
            <consortium name="US DOE Joint Genome Institute"/>
            <person name="Lucas S."/>
            <person name="Copeland A."/>
            <person name="Lapidus A."/>
            <person name="Cheng J.-F."/>
            <person name="Goodwin L."/>
            <person name="Pitluck S."/>
            <person name="Chertkov O."/>
            <person name="Held B."/>
            <person name="Detter J.C."/>
            <person name="Han C."/>
            <person name="Tapia R."/>
            <person name="Land M."/>
            <person name="Hauser L."/>
            <person name="Kyrpides N."/>
            <person name="Ivanova N."/>
            <person name="Mikhailova N."/>
            <person name="Haggblom M."/>
            <person name="Rauschenbach I."/>
            <person name="Bini E."/>
            <person name="Woyke T."/>
        </authorList>
    </citation>
    <scope>NUCLEOTIDE SEQUENCE [LARGE SCALE GENOMIC DNA]</scope>
    <source>
        <strain evidence="4">ATCC BAA-1389 / DSM 22839 / S5</strain>
    </source>
</reference>
<dbReference type="InParanoid" id="E6W2S6"/>
<evidence type="ECO:0000313" key="3">
    <source>
        <dbReference type="EMBL" id="ADU65660.1"/>
    </source>
</evidence>
<protein>
    <submittedName>
        <fullName evidence="3">ATP-binding region ATPase domain protein</fullName>
    </submittedName>
</protein>
<dbReference type="Pfam" id="PF13581">
    <property type="entry name" value="HATPase_c_2"/>
    <property type="match status" value="1"/>
</dbReference>
<dbReference type="InterPro" id="IPR003594">
    <property type="entry name" value="HATPase_dom"/>
</dbReference>
<dbReference type="InterPro" id="IPR050267">
    <property type="entry name" value="Anti-sigma-factor_SerPK"/>
</dbReference>
<keyword evidence="3" id="KW-0547">Nucleotide-binding</keyword>
<dbReference type="KEGG" id="din:Selin_0920"/>
<keyword evidence="3" id="KW-0067">ATP-binding</keyword>
<dbReference type="OrthoDB" id="9792240at2"/>
<dbReference type="EMBL" id="CP002432">
    <property type="protein sequence ID" value="ADU65660.1"/>
    <property type="molecule type" value="Genomic_DNA"/>
</dbReference>
<keyword evidence="1" id="KW-0723">Serine/threonine-protein kinase</keyword>
<dbReference type="PANTHER" id="PTHR35526">
    <property type="entry name" value="ANTI-SIGMA-F FACTOR RSBW-RELATED"/>
    <property type="match status" value="1"/>
</dbReference>
<sequence length="134" mass="14818">MTTTMVFASDLDEVATYAKHIVERIPDGYFTPKKLYRVRLAVDEAMTNAIMHGNKSDTTKSVQVNLHCNSHGINISITDEGDGFDQRAVPQPTADENLLRTGGRGIYIVAHYADSLTYNDKGNQVTLAFARDIP</sequence>
<name>E6W2S6_DESIS</name>
<keyword evidence="4" id="KW-1185">Reference proteome</keyword>
<dbReference type="AlphaFoldDB" id="E6W2S6"/>
<dbReference type="Proteomes" id="UP000002572">
    <property type="component" value="Chromosome"/>
</dbReference>
<evidence type="ECO:0000259" key="2">
    <source>
        <dbReference type="Pfam" id="PF13581"/>
    </source>
</evidence>
<evidence type="ECO:0000256" key="1">
    <source>
        <dbReference type="ARBA" id="ARBA00022527"/>
    </source>
</evidence>
<dbReference type="Gene3D" id="3.30.565.10">
    <property type="entry name" value="Histidine kinase-like ATPase, C-terminal domain"/>
    <property type="match status" value="1"/>
</dbReference>
<accession>E6W2S6</accession>
<dbReference type="STRING" id="653733.Selin_0920"/>
<dbReference type="HOGENOM" id="CLU_090336_11_2_0"/>
<feature type="domain" description="Histidine kinase/HSP90-like ATPase" evidence="2">
    <location>
        <begin position="7"/>
        <end position="128"/>
    </location>
</feature>
<dbReference type="GO" id="GO:0005524">
    <property type="term" value="F:ATP binding"/>
    <property type="evidence" value="ECO:0007669"/>
    <property type="project" value="UniProtKB-KW"/>
</dbReference>
<dbReference type="eggNOG" id="COG2172">
    <property type="taxonomic scope" value="Bacteria"/>
</dbReference>
<proteinExistence type="predicted"/>
<dbReference type="CDD" id="cd16936">
    <property type="entry name" value="HATPase_RsbW-like"/>
    <property type="match status" value="1"/>
</dbReference>
<dbReference type="GO" id="GO:0004674">
    <property type="term" value="F:protein serine/threonine kinase activity"/>
    <property type="evidence" value="ECO:0007669"/>
    <property type="project" value="UniProtKB-KW"/>
</dbReference>
<dbReference type="RefSeq" id="WP_013505546.1">
    <property type="nucleotide sequence ID" value="NC_014836.1"/>
</dbReference>
<evidence type="ECO:0000313" key="4">
    <source>
        <dbReference type="Proteomes" id="UP000002572"/>
    </source>
</evidence>